<feature type="region of interest" description="Disordered" evidence="1">
    <location>
        <begin position="361"/>
        <end position="431"/>
    </location>
</feature>
<feature type="compositionally biased region" description="Basic and acidic residues" evidence="1">
    <location>
        <begin position="73"/>
        <end position="82"/>
    </location>
</feature>
<accession>A0AAW0IHH4</accession>
<dbReference type="EMBL" id="JBBHLL010000130">
    <property type="protein sequence ID" value="KAK7813867.1"/>
    <property type="molecule type" value="Genomic_DNA"/>
</dbReference>
<feature type="region of interest" description="Disordered" evidence="1">
    <location>
        <begin position="1"/>
        <end position="82"/>
    </location>
</feature>
<gene>
    <name evidence="2" type="ORF">U0070_002517</name>
</gene>
<dbReference type="AlphaFoldDB" id="A0AAW0IHH4"/>
<evidence type="ECO:0000256" key="1">
    <source>
        <dbReference type="SAM" id="MobiDB-lite"/>
    </source>
</evidence>
<reference evidence="2 3" key="1">
    <citation type="journal article" date="2023" name="bioRxiv">
        <title>Conserved and derived expression patterns and positive selection on dental genes reveal complex evolutionary context of ever-growing rodent molars.</title>
        <authorList>
            <person name="Calamari Z.T."/>
            <person name="Song A."/>
            <person name="Cohen E."/>
            <person name="Akter M."/>
            <person name="Roy R.D."/>
            <person name="Hallikas O."/>
            <person name="Christensen M.M."/>
            <person name="Li P."/>
            <person name="Marangoni P."/>
            <person name="Jernvall J."/>
            <person name="Klein O.D."/>
        </authorList>
    </citation>
    <scope>NUCLEOTIDE SEQUENCE [LARGE SCALE GENOMIC DNA]</scope>
    <source>
        <strain evidence="2">V071</strain>
    </source>
</reference>
<name>A0AAW0IHH4_MYOGA</name>
<feature type="compositionally biased region" description="Basic and acidic residues" evidence="1">
    <location>
        <begin position="278"/>
        <end position="294"/>
    </location>
</feature>
<comment type="caution">
    <text evidence="2">The sequence shown here is derived from an EMBL/GenBank/DDBJ whole genome shotgun (WGS) entry which is preliminary data.</text>
</comment>
<protein>
    <submittedName>
        <fullName evidence="2">Uncharacterized protein</fullName>
    </submittedName>
</protein>
<feature type="compositionally biased region" description="Polar residues" evidence="1">
    <location>
        <begin position="32"/>
        <end position="46"/>
    </location>
</feature>
<sequence>MGCLRPMGSGNFKEPGNSEFKDPDKMEERSQAEPNVQSSGGQTLRSPQEGKLGQEAPEPADLASQGLPASQDPSKRLDPGLRCERAELLPLLVDSLQGHPEETLQGYNGESIPGLDKGAPQSQRERKQSQQGQEFKTPQFGEDSNSEVRGKATVWRQKEGDPQGHSRDFCRFPGKPIPQCVETEIPGPPGSSTQVTQEGKWAPPCALVPPAQPLLRGPEGGIPAFGEQEPQTRLPGSIWEQRGPRDPKFSKAAWPGPGSTEEALARTEQEALQRLLELHGAAKERRRQDREHQRLRVRPRARPAGGRSDGRVAYAGPAHCRLPRSWNDSASLGTITAGFTRWCSLPERLRWHYRQEPGERWLGHHGSAPGGEDSSQRPPKGSSGRGAGAGRFLPPRRMRQDGDTPCESGWNKCTEEGLSGCGHSGPGRREI</sequence>
<feature type="compositionally biased region" description="Basic and acidic residues" evidence="1">
    <location>
        <begin position="19"/>
        <end position="31"/>
    </location>
</feature>
<feature type="region of interest" description="Disordered" evidence="1">
    <location>
        <begin position="278"/>
        <end position="314"/>
    </location>
</feature>
<proteinExistence type="predicted"/>
<keyword evidence="3" id="KW-1185">Reference proteome</keyword>
<dbReference type="Proteomes" id="UP001488838">
    <property type="component" value="Unassembled WGS sequence"/>
</dbReference>
<feature type="compositionally biased region" description="Basic and acidic residues" evidence="1">
    <location>
        <begin position="146"/>
        <end position="170"/>
    </location>
</feature>
<evidence type="ECO:0000313" key="3">
    <source>
        <dbReference type="Proteomes" id="UP001488838"/>
    </source>
</evidence>
<organism evidence="2 3">
    <name type="scientific">Myodes glareolus</name>
    <name type="common">Bank vole</name>
    <name type="synonym">Clethrionomys glareolus</name>
    <dbReference type="NCBI Taxonomy" id="447135"/>
    <lineage>
        <taxon>Eukaryota</taxon>
        <taxon>Metazoa</taxon>
        <taxon>Chordata</taxon>
        <taxon>Craniata</taxon>
        <taxon>Vertebrata</taxon>
        <taxon>Euteleostomi</taxon>
        <taxon>Mammalia</taxon>
        <taxon>Eutheria</taxon>
        <taxon>Euarchontoglires</taxon>
        <taxon>Glires</taxon>
        <taxon>Rodentia</taxon>
        <taxon>Myomorpha</taxon>
        <taxon>Muroidea</taxon>
        <taxon>Cricetidae</taxon>
        <taxon>Arvicolinae</taxon>
        <taxon>Myodes</taxon>
    </lineage>
</organism>
<evidence type="ECO:0000313" key="2">
    <source>
        <dbReference type="EMBL" id="KAK7813867.1"/>
    </source>
</evidence>
<feature type="region of interest" description="Disordered" evidence="1">
    <location>
        <begin position="97"/>
        <end position="265"/>
    </location>
</feature>